<comment type="caution">
    <text evidence="3">The sequence shown here is derived from an EMBL/GenBank/DDBJ whole genome shotgun (WGS) entry which is preliminary data.</text>
</comment>
<dbReference type="EMBL" id="JBHTIF010000003">
    <property type="protein sequence ID" value="MFD0726755.1"/>
    <property type="molecule type" value="Genomic_DNA"/>
</dbReference>
<evidence type="ECO:0000256" key="1">
    <source>
        <dbReference type="SAM" id="Phobius"/>
    </source>
</evidence>
<evidence type="ECO:0000259" key="2">
    <source>
        <dbReference type="Pfam" id="PF04235"/>
    </source>
</evidence>
<dbReference type="InterPro" id="IPR052529">
    <property type="entry name" value="Bact_Transport_Assoc"/>
</dbReference>
<dbReference type="Proteomes" id="UP001597110">
    <property type="component" value="Unassembled WGS sequence"/>
</dbReference>
<keyword evidence="1" id="KW-0812">Transmembrane</keyword>
<feature type="transmembrane region" description="Helical" evidence="1">
    <location>
        <begin position="150"/>
        <end position="169"/>
    </location>
</feature>
<evidence type="ECO:0000313" key="3">
    <source>
        <dbReference type="EMBL" id="MFD0726755.1"/>
    </source>
</evidence>
<feature type="transmembrane region" description="Helical" evidence="1">
    <location>
        <begin position="66"/>
        <end position="89"/>
    </location>
</feature>
<feature type="transmembrane region" description="Helical" evidence="1">
    <location>
        <begin position="266"/>
        <end position="285"/>
    </location>
</feature>
<dbReference type="PANTHER" id="PTHR30590">
    <property type="entry name" value="INNER MEMBRANE PROTEIN"/>
    <property type="match status" value="1"/>
</dbReference>
<feature type="transmembrane region" description="Helical" evidence="1">
    <location>
        <begin position="369"/>
        <end position="389"/>
    </location>
</feature>
<dbReference type="PANTHER" id="PTHR30590:SF2">
    <property type="entry name" value="INNER MEMBRANE PROTEIN"/>
    <property type="match status" value="1"/>
</dbReference>
<keyword evidence="1" id="KW-0472">Membrane</keyword>
<reference evidence="4" key="1">
    <citation type="journal article" date="2019" name="Int. J. Syst. Evol. Microbiol.">
        <title>The Global Catalogue of Microorganisms (GCM) 10K type strain sequencing project: providing services to taxonomists for standard genome sequencing and annotation.</title>
        <authorList>
            <consortium name="The Broad Institute Genomics Platform"/>
            <consortium name="The Broad Institute Genome Sequencing Center for Infectious Disease"/>
            <person name="Wu L."/>
            <person name="Ma J."/>
        </authorList>
    </citation>
    <scope>NUCLEOTIDE SEQUENCE [LARGE SCALE GENOMIC DNA]</scope>
    <source>
        <strain evidence="4">CCUG 55585</strain>
    </source>
</reference>
<feature type="transmembrane region" description="Helical" evidence="1">
    <location>
        <begin position="338"/>
        <end position="357"/>
    </location>
</feature>
<keyword evidence="1" id="KW-1133">Transmembrane helix</keyword>
<keyword evidence="4" id="KW-1185">Reference proteome</keyword>
<feature type="transmembrane region" description="Helical" evidence="1">
    <location>
        <begin position="25"/>
        <end position="46"/>
    </location>
</feature>
<sequence>MTHSPVLRPVGAEERIDVLDVLRGWALLGILLMNIEAFVGPLMVAITGLDPTLTGADRIVDAAIYILVQGKFYLLFSLLFGMGFAVMMARAEATGRPFAALYLRRTFALLAIGLVHLIVIWSGDILTLYALIALVLLALFRHVPTSHLPGWALGFHALAWLFSAGPLLMGAMARMVPGAATEVDKVMQAETARVQVQIEAERQVLGSGSFADAVAHRAGEAPEMLFFLLFAGGQVLGMFLLGMWFVRSGAIADPARFPRLYAWLRWGALPVGLGMMLVSFALMPTADFTTITFANGFGTLLSMIAALLMCLGYLAWIQRGLSTSLAPMLRVAAPAGRMALTNYLAQSVICTLIFYGYGLGYFEQLPRAWQLPFAIALFALQVAFSHWWLSRFRYGPMEWLWRAATYLHWPAMRRADRDGPLVQQPD</sequence>
<feature type="transmembrane region" description="Helical" evidence="1">
    <location>
        <begin position="224"/>
        <end position="246"/>
    </location>
</feature>
<dbReference type="RefSeq" id="WP_386824908.1">
    <property type="nucleotide sequence ID" value="NZ_JBHTIF010000003.1"/>
</dbReference>
<feature type="domain" description="DUF418" evidence="2">
    <location>
        <begin position="246"/>
        <end position="407"/>
    </location>
</feature>
<dbReference type="Pfam" id="PF04235">
    <property type="entry name" value="DUF418"/>
    <property type="match status" value="1"/>
</dbReference>
<accession>A0ABW2YEU3</accession>
<protein>
    <submittedName>
        <fullName evidence="3">DUF418 domain-containing protein</fullName>
    </submittedName>
</protein>
<organism evidence="3 4">
    <name type="scientific">Lysobacter brunescens</name>
    <dbReference type="NCBI Taxonomy" id="262323"/>
    <lineage>
        <taxon>Bacteria</taxon>
        <taxon>Pseudomonadati</taxon>
        <taxon>Pseudomonadota</taxon>
        <taxon>Gammaproteobacteria</taxon>
        <taxon>Lysobacterales</taxon>
        <taxon>Lysobacteraceae</taxon>
        <taxon>Lysobacter</taxon>
    </lineage>
</organism>
<dbReference type="InterPro" id="IPR007349">
    <property type="entry name" value="DUF418"/>
</dbReference>
<gene>
    <name evidence="3" type="ORF">ACFQ0E_14225</name>
</gene>
<feature type="transmembrane region" description="Helical" evidence="1">
    <location>
        <begin position="297"/>
        <end position="317"/>
    </location>
</feature>
<proteinExistence type="predicted"/>
<name>A0ABW2YEU3_9GAMM</name>
<evidence type="ECO:0000313" key="4">
    <source>
        <dbReference type="Proteomes" id="UP001597110"/>
    </source>
</evidence>
<feature type="transmembrane region" description="Helical" evidence="1">
    <location>
        <begin position="101"/>
        <end position="120"/>
    </location>
</feature>